<dbReference type="HOGENOM" id="CLU_1821214_0_0_6"/>
<dbReference type="Proteomes" id="UP000016203">
    <property type="component" value="Unassembled WGS sequence"/>
</dbReference>
<evidence type="ECO:0000313" key="2">
    <source>
        <dbReference type="Proteomes" id="UP000016203"/>
    </source>
</evidence>
<proteinExistence type="predicted"/>
<comment type="caution">
    <text evidence="1">The sequence shown here is derived from an EMBL/GenBank/DDBJ whole genome shotgun (WGS) entry which is preliminary data.</text>
</comment>
<dbReference type="AlphaFoldDB" id="R9AU44"/>
<accession>R9AU44</accession>
<dbReference type="PATRIC" id="fig|1217699.3.peg.2945"/>
<protein>
    <submittedName>
        <fullName evidence="1">Uncharacterized protein</fullName>
    </submittedName>
</protein>
<sequence>MILIIVLTGSFVIWNNPSVQKELLRQYLGRMIVNGINHHSKPAAAELGVDMQATNLYPQILVTMKLIDYKDNIGVSTTQLQQQNCAVLKIFQNLKQGTRSKVYGLLIEDRVSFQIDVFNGFDQKIQSANQILAECPNFPYA</sequence>
<gene>
    <name evidence="1" type="ORF">F896_03006</name>
</gene>
<evidence type="ECO:0000313" key="1">
    <source>
        <dbReference type="EMBL" id="EOR05580.1"/>
    </source>
</evidence>
<name>R9AU44_9GAMM</name>
<reference evidence="1 2" key="1">
    <citation type="submission" date="2013-03" db="EMBL/GenBank/DDBJ databases">
        <title>The Genome Sequence of Acinetobacter sp. CIP 110321.</title>
        <authorList>
            <consortium name="The Broad Institute Genome Sequencing Platform"/>
            <consortium name="The Broad Institute Genome Sequencing Center for Infectious Disease"/>
            <person name="Cerqueira G."/>
            <person name="Feldgarden M."/>
            <person name="Courvalin P."/>
            <person name="Perichon B."/>
            <person name="Grillot-Courvalin C."/>
            <person name="Clermont D."/>
            <person name="Rocha E."/>
            <person name="Yoon E.-J."/>
            <person name="Nemec A."/>
            <person name="Walker B."/>
            <person name="Young S.K."/>
            <person name="Zeng Q."/>
            <person name="Gargeya S."/>
            <person name="Fitzgerald M."/>
            <person name="Haas B."/>
            <person name="Abouelleil A."/>
            <person name="Alvarado L."/>
            <person name="Arachchi H.M."/>
            <person name="Berlin A.M."/>
            <person name="Chapman S.B."/>
            <person name="Dewar J."/>
            <person name="Goldberg J."/>
            <person name="Griggs A."/>
            <person name="Gujja S."/>
            <person name="Hansen M."/>
            <person name="Howarth C."/>
            <person name="Imamovic A."/>
            <person name="Larimer J."/>
            <person name="McCowan C."/>
            <person name="Murphy C."/>
            <person name="Neiman D."/>
            <person name="Pearson M."/>
            <person name="Priest M."/>
            <person name="Roberts A."/>
            <person name="Saif S."/>
            <person name="Shea T."/>
            <person name="Sisk P."/>
            <person name="Sykes S."/>
            <person name="Wortman J."/>
            <person name="Nusbaum C."/>
            <person name="Birren B."/>
        </authorList>
    </citation>
    <scope>NUCLEOTIDE SEQUENCE [LARGE SCALE GENOMIC DNA]</scope>
    <source>
        <strain evidence="1 2">CIP 110321</strain>
    </source>
</reference>
<dbReference type="EMBL" id="AQFL01000015">
    <property type="protein sequence ID" value="EOR05580.1"/>
    <property type="molecule type" value="Genomic_DNA"/>
</dbReference>
<organism evidence="1 2">
    <name type="scientific">Acinetobacter genomosp. 15BJ</name>
    <dbReference type="NCBI Taxonomy" id="106651"/>
    <lineage>
        <taxon>Bacteria</taxon>
        <taxon>Pseudomonadati</taxon>
        <taxon>Pseudomonadota</taxon>
        <taxon>Gammaproteobacteria</taxon>
        <taxon>Moraxellales</taxon>
        <taxon>Moraxellaceae</taxon>
        <taxon>Acinetobacter</taxon>
    </lineage>
</organism>